<feature type="transmembrane region" description="Helical" evidence="2">
    <location>
        <begin position="89"/>
        <end position="110"/>
    </location>
</feature>
<feature type="region of interest" description="Disordered" evidence="1">
    <location>
        <begin position="292"/>
        <end position="312"/>
    </location>
</feature>
<keyword evidence="5" id="KW-1185">Reference proteome</keyword>
<proteinExistence type="predicted"/>
<dbReference type="Gene3D" id="2.40.10.220">
    <property type="entry name" value="predicted glycosyltransferase like domains"/>
    <property type="match status" value="1"/>
</dbReference>
<dbReference type="RefSeq" id="WP_019017260.1">
    <property type="nucleotide sequence ID" value="NZ_BMXD01000003.1"/>
</dbReference>
<feature type="compositionally biased region" description="Low complexity" evidence="1">
    <location>
        <begin position="510"/>
        <end position="520"/>
    </location>
</feature>
<dbReference type="Proteomes" id="UP001595640">
    <property type="component" value="Unassembled WGS sequence"/>
</dbReference>
<feature type="region of interest" description="Disordered" evidence="1">
    <location>
        <begin position="503"/>
        <end position="561"/>
    </location>
</feature>
<dbReference type="Gene3D" id="2.40.50.100">
    <property type="match status" value="1"/>
</dbReference>
<dbReference type="PANTHER" id="PTHR30386">
    <property type="entry name" value="MEMBRANE FUSION SUBUNIT OF EMRAB-TOLC MULTIDRUG EFFLUX PUMP"/>
    <property type="match status" value="1"/>
</dbReference>
<protein>
    <submittedName>
        <fullName evidence="4">HlyD family efflux transporter periplasmic adaptor subunit</fullName>
    </submittedName>
</protein>
<feature type="compositionally biased region" description="Basic and acidic residues" evidence="1">
    <location>
        <begin position="1"/>
        <end position="14"/>
    </location>
</feature>
<evidence type="ECO:0000313" key="5">
    <source>
        <dbReference type="Proteomes" id="UP001595640"/>
    </source>
</evidence>
<feature type="compositionally biased region" description="Polar residues" evidence="1">
    <location>
        <begin position="521"/>
        <end position="548"/>
    </location>
</feature>
<feature type="transmembrane region" description="Helical" evidence="2">
    <location>
        <begin position="190"/>
        <end position="209"/>
    </location>
</feature>
<evidence type="ECO:0000259" key="3">
    <source>
        <dbReference type="Pfam" id="PF07238"/>
    </source>
</evidence>
<dbReference type="Pfam" id="PF07238">
    <property type="entry name" value="PilZ"/>
    <property type="match status" value="1"/>
</dbReference>
<keyword evidence="2" id="KW-1133">Transmembrane helix</keyword>
<name>A0ABV7M0M1_9GAMM</name>
<feature type="compositionally biased region" description="Basic and acidic residues" evidence="1">
    <location>
        <begin position="41"/>
        <end position="52"/>
    </location>
</feature>
<feature type="domain" description="PilZ" evidence="3">
    <location>
        <begin position="44"/>
        <end position="145"/>
    </location>
</feature>
<keyword evidence="2" id="KW-0472">Membrane</keyword>
<dbReference type="InterPro" id="IPR009875">
    <property type="entry name" value="PilZ_domain"/>
</dbReference>
<evidence type="ECO:0000256" key="1">
    <source>
        <dbReference type="SAM" id="MobiDB-lite"/>
    </source>
</evidence>
<evidence type="ECO:0000256" key="2">
    <source>
        <dbReference type="SAM" id="Phobius"/>
    </source>
</evidence>
<dbReference type="Gene3D" id="1.10.287.470">
    <property type="entry name" value="Helix hairpin bin"/>
    <property type="match status" value="1"/>
</dbReference>
<reference evidence="5" key="1">
    <citation type="journal article" date="2019" name="Int. J. Syst. Evol. Microbiol.">
        <title>The Global Catalogue of Microorganisms (GCM) 10K type strain sequencing project: providing services to taxonomists for standard genome sequencing and annotation.</title>
        <authorList>
            <consortium name="The Broad Institute Genomics Platform"/>
            <consortium name="The Broad Institute Genome Sequencing Center for Infectious Disease"/>
            <person name="Wu L."/>
            <person name="Ma J."/>
        </authorList>
    </citation>
    <scope>NUCLEOTIDE SEQUENCE [LARGE SCALE GENOMIC DNA]</scope>
    <source>
        <strain evidence="5">KCTC 12847</strain>
    </source>
</reference>
<keyword evidence="2" id="KW-0812">Transmembrane</keyword>
<feature type="region of interest" description="Disordered" evidence="1">
    <location>
        <begin position="1"/>
        <end position="52"/>
    </location>
</feature>
<dbReference type="Gene3D" id="2.40.30.170">
    <property type="match status" value="1"/>
</dbReference>
<feature type="compositionally biased region" description="Low complexity" evidence="1">
    <location>
        <begin position="298"/>
        <end position="312"/>
    </location>
</feature>
<sequence length="561" mass="60747">MADEHIPNVDHNRSEPTLGSSRKTRSNPGVGSSNGSSGQLSHERRDERRHVRIEAPFQVKLEDGRSLPGHDLSLGGFSIHSDKPFEEGYVASMSLLLMAGAAELIVPVTARALRNQPERKGNSHETAFEITKIDQRHRELLRRVIRSHLSGRYAAIEDLIEKEDPQTPRKRNTRAVAAQASKPKKPWGRYSLLLLAGLTLIAVAAATAYRNFMLIEPSFAAVTAPRVDIRAPGPGILAEHNLQAGDKVTRDQKLTEVNNSDLQTQLILAKASYTYNQQLIENMREAIEAPGSTNVTMPESTSPSGGEPSSYESVSPQVARARIEQFETARDFESSRIDALEARVAANTIYSPCDCQVAWALSSAGGTWINESERIMTLLRTGPNDIMAEALVHMSDIARIEPHQKAYIALPNASEPIEATVRTIALDVESQPRAGFPKWVRQQQNVASVLLVPEKPLPASAVGVPVDVRFSEVPLVDATAEWVWQGGRAIYQQATDLLEAVLPSDGGATGTEVSETTETGQAANDTTSPGISGNATSDSATTVNASESESVEDDTAALSET</sequence>
<accession>A0ABV7M0M1</accession>
<dbReference type="EMBL" id="JBHRUH010000012">
    <property type="protein sequence ID" value="MFC3291813.1"/>
    <property type="molecule type" value="Genomic_DNA"/>
</dbReference>
<organism evidence="4 5">
    <name type="scientific">Modicisalibacter luteus</name>
    <dbReference type="NCBI Taxonomy" id="453962"/>
    <lineage>
        <taxon>Bacteria</taxon>
        <taxon>Pseudomonadati</taxon>
        <taxon>Pseudomonadota</taxon>
        <taxon>Gammaproteobacteria</taxon>
        <taxon>Oceanospirillales</taxon>
        <taxon>Halomonadaceae</taxon>
        <taxon>Modicisalibacter</taxon>
    </lineage>
</organism>
<feature type="compositionally biased region" description="Low complexity" evidence="1">
    <location>
        <begin position="26"/>
        <end position="38"/>
    </location>
</feature>
<gene>
    <name evidence="4" type="ORF">ACFOEI_07000</name>
</gene>
<dbReference type="InterPro" id="IPR050739">
    <property type="entry name" value="MFP"/>
</dbReference>
<comment type="caution">
    <text evidence="4">The sequence shown here is derived from an EMBL/GenBank/DDBJ whole genome shotgun (WGS) entry which is preliminary data.</text>
</comment>
<evidence type="ECO:0000313" key="4">
    <source>
        <dbReference type="EMBL" id="MFC3291813.1"/>
    </source>
</evidence>
<dbReference type="SUPFAM" id="SSF141371">
    <property type="entry name" value="PilZ domain-like"/>
    <property type="match status" value="1"/>
</dbReference>